<accession>A0ABV3M3Z9</accession>
<dbReference type="InterPro" id="IPR017224">
    <property type="entry name" value="Opine_Oxase_asu/HCN_bsu"/>
</dbReference>
<feature type="compositionally biased region" description="Basic and acidic residues" evidence="2">
    <location>
        <begin position="125"/>
        <end position="142"/>
    </location>
</feature>
<proteinExistence type="predicted"/>
<evidence type="ECO:0000259" key="4">
    <source>
        <dbReference type="Pfam" id="PF07992"/>
    </source>
</evidence>
<evidence type="ECO:0000256" key="2">
    <source>
        <dbReference type="SAM" id="MobiDB-lite"/>
    </source>
</evidence>
<feature type="domain" description="FAD/NAD(P)-binding" evidence="4">
    <location>
        <begin position="9"/>
        <end position="366"/>
    </location>
</feature>
<dbReference type="InterPro" id="IPR007419">
    <property type="entry name" value="BFD-like_2Fe2S-bd_dom"/>
</dbReference>
<dbReference type="PIRSF" id="PIRSF037495">
    <property type="entry name" value="Opine_OX_OoxA/HcnB"/>
    <property type="match status" value="1"/>
</dbReference>
<reference evidence="5 6" key="1">
    <citation type="submission" date="2024-06" db="EMBL/GenBank/DDBJ databases">
        <title>The Natural Products Discovery Center: Release of the First 8490 Sequenced Strains for Exploring Actinobacteria Biosynthetic Diversity.</title>
        <authorList>
            <person name="Kalkreuter E."/>
            <person name="Kautsar S.A."/>
            <person name="Yang D."/>
            <person name="Bader C.D."/>
            <person name="Teijaro C.N."/>
            <person name="Fluegel L."/>
            <person name="Davis C.M."/>
            <person name="Simpson J.R."/>
            <person name="Lauterbach L."/>
            <person name="Steele A.D."/>
            <person name="Gui C."/>
            <person name="Meng S."/>
            <person name="Li G."/>
            <person name="Viehrig K."/>
            <person name="Ye F."/>
            <person name="Su P."/>
            <person name="Kiefer A.F."/>
            <person name="Nichols A."/>
            <person name="Cepeda A.J."/>
            <person name="Yan W."/>
            <person name="Fan B."/>
            <person name="Jiang Y."/>
            <person name="Adhikari A."/>
            <person name="Zheng C.-J."/>
            <person name="Schuster L."/>
            <person name="Cowan T.M."/>
            <person name="Smanski M.J."/>
            <person name="Chevrette M.G."/>
            <person name="De Carvalho L.P.S."/>
            <person name="Shen B."/>
        </authorList>
    </citation>
    <scope>NUCLEOTIDE SEQUENCE [LARGE SCALE GENOMIC DNA]</scope>
    <source>
        <strain evidence="5 6">NPDC047833</strain>
    </source>
</reference>
<keyword evidence="1" id="KW-0560">Oxidoreductase</keyword>
<evidence type="ECO:0000313" key="5">
    <source>
        <dbReference type="EMBL" id="MEW2365372.1"/>
    </source>
</evidence>
<dbReference type="Proteomes" id="UP001553843">
    <property type="component" value="Unassembled WGS sequence"/>
</dbReference>
<sequence length="551" mass="57686">MPGSIPEAYDLAVLGAGPAGLAGAVTAAELGLSVVLLDASDRPGGQFYRHPAPAMGAARPEALHHDWSAYADLRDRLAASDVTQRLGHHVWTVTREATGDGWTVHALTGEDGGEDDTRVNAYGYDHDHGQDNGHEHGHDSRPAQRPVTLRARTLLLATGSYERHLPFPGWTLPGVVSAGGAQAMLKSGLALPGRRVVVAGSGPLLLAVATSLATAGAEVPEVVEASGYLGYARHPAALATNPHKLAEAALHGTALLRHRTRLCTRSAVTAAHGTDRVEAVTVSRLDRNWRPVPGTTRRVTCDALAVGHGLIPQIDLATTLGCATRRTADGTHALAVSPLQETSLRGLWAAGETSGIGGAQWARTEGELAAYAIAARLTGERPAPLPRLRALRRRRDRMRAFAETMTAAHAPGPGWTGWLTDDTDVCRCEEVTAGRVREAVADYGARDARTVKLLTRAGMGWCQGRMCGTAVTCLAASATTAPAPAPPDRRPLATPVPLGTLARLATTATEPDGHPDHATHPADPTDTTHPPPIPGTPANRTTPTPPPPPSP</sequence>
<evidence type="ECO:0000313" key="6">
    <source>
        <dbReference type="Proteomes" id="UP001553843"/>
    </source>
</evidence>
<dbReference type="PANTHER" id="PTHR42949">
    <property type="entry name" value="ANAEROBIC GLYCEROL-3-PHOSPHATE DEHYDROGENASE SUBUNIT B"/>
    <property type="match status" value="1"/>
</dbReference>
<dbReference type="InterPro" id="IPR051691">
    <property type="entry name" value="Metab_Enz_Cyan_OpOx_G3PDH"/>
</dbReference>
<dbReference type="Pfam" id="PF04324">
    <property type="entry name" value="Fer2_BFD"/>
    <property type="match status" value="1"/>
</dbReference>
<feature type="compositionally biased region" description="Basic and acidic residues" evidence="2">
    <location>
        <begin position="511"/>
        <end position="520"/>
    </location>
</feature>
<feature type="compositionally biased region" description="Low complexity" evidence="2">
    <location>
        <begin position="492"/>
        <end position="509"/>
    </location>
</feature>
<dbReference type="RefSeq" id="WP_359772410.1">
    <property type="nucleotide sequence ID" value="NZ_JBEYRR010000001.1"/>
</dbReference>
<keyword evidence="6" id="KW-1185">Reference proteome</keyword>
<name>A0ABV3M3Z9_9ACTN</name>
<feature type="region of interest" description="Disordered" evidence="2">
    <location>
        <begin position="125"/>
        <end position="144"/>
    </location>
</feature>
<comment type="caution">
    <text evidence="5">The sequence shown here is derived from an EMBL/GenBank/DDBJ whole genome shotgun (WGS) entry which is preliminary data.</text>
</comment>
<dbReference type="Pfam" id="PF07992">
    <property type="entry name" value="Pyr_redox_2"/>
    <property type="match status" value="1"/>
</dbReference>
<evidence type="ECO:0000259" key="3">
    <source>
        <dbReference type="Pfam" id="PF04324"/>
    </source>
</evidence>
<dbReference type="PRINTS" id="PR00411">
    <property type="entry name" value="PNDRDTASEI"/>
</dbReference>
<dbReference type="Gene3D" id="3.40.50.720">
    <property type="entry name" value="NAD(P)-binding Rossmann-like Domain"/>
    <property type="match status" value="1"/>
</dbReference>
<evidence type="ECO:0000256" key="1">
    <source>
        <dbReference type="ARBA" id="ARBA00023002"/>
    </source>
</evidence>
<organism evidence="5 6">
    <name type="scientific">Streptomyces huasconensis</name>
    <dbReference type="NCBI Taxonomy" id="1854574"/>
    <lineage>
        <taxon>Bacteria</taxon>
        <taxon>Bacillati</taxon>
        <taxon>Actinomycetota</taxon>
        <taxon>Actinomycetes</taxon>
        <taxon>Kitasatosporales</taxon>
        <taxon>Streptomycetaceae</taxon>
        <taxon>Streptomyces</taxon>
    </lineage>
</organism>
<dbReference type="InterPro" id="IPR041854">
    <property type="entry name" value="BFD-like_2Fe2S-bd_dom_sf"/>
</dbReference>
<dbReference type="InterPro" id="IPR036188">
    <property type="entry name" value="FAD/NAD-bd_sf"/>
</dbReference>
<gene>
    <name evidence="5" type="ORF">AB0887_25915</name>
</gene>
<dbReference type="SUPFAM" id="SSF51905">
    <property type="entry name" value="FAD/NAD(P)-binding domain"/>
    <property type="match status" value="1"/>
</dbReference>
<dbReference type="PRINTS" id="PR00368">
    <property type="entry name" value="FADPNR"/>
</dbReference>
<dbReference type="Gene3D" id="1.10.10.1100">
    <property type="entry name" value="BFD-like [2Fe-2S]-binding domain"/>
    <property type="match status" value="1"/>
</dbReference>
<dbReference type="InterPro" id="IPR023753">
    <property type="entry name" value="FAD/NAD-binding_dom"/>
</dbReference>
<dbReference type="PANTHER" id="PTHR42949:SF3">
    <property type="entry name" value="ANAEROBIC GLYCEROL-3-PHOSPHATE DEHYDROGENASE SUBUNIT B"/>
    <property type="match status" value="1"/>
</dbReference>
<protein>
    <submittedName>
        <fullName evidence="5">FAD-dependent oxidoreductase</fullName>
    </submittedName>
</protein>
<feature type="domain" description="BFD-like [2Fe-2S]-binding" evidence="3">
    <location>
        <begin position="425"/>
        <end position="471"/>
    </location>
</feature>
<dbReference type="CDD" id="cd19946">
    <property type="entry name" value="GlpA-like_Fer2_BFD-like"/>
    <property type="match status" value="1"/>
</dbReference>
<dbReference type="EMBL" id="JBEYRS010000011">
    <property type="protein sequence ID" value="MEW2365372.1"/>
    <property type="molecule type" value="Genomic_DNA"/>
</dbReference>
<feature type="region of interest" description="Disordered" evidence="2">
    <location>
        <begin position="480"/>
        <end position="551"/>
    </location>
</feature>
<dbReference type="Gene3D" id="3.50.50.60">
    <property type="entry name" value="FAD/NAD(P)-binding domain"/>
    <property type="match status" value="2"/>
</dbReference>